<sequence length="59" mass="6866">MTCPNPYKEAFSTKAQAKKAIRDMERRARRGKGKARPMQVYHCQCGYFHHAGKATRRHC</sequence>
<evidence type="ECO:0000313" key="1">
    <source>
        <dbReference type="EMBL" id="AJD82190.1"/>
    </source>
</evidence>
<protein>
    <submittedName>
        <fullName evidence="1">Uncharacterized protein</fullName>
    </submittedName>
</protein>
<reference evidence="1 2" key="1">
    <citation type="submission" date="2014-10" db="EMBL/GenBank/DDBJ databases">
        <authorList>
            <person name="Mackenzie J."/>
            <person name="Lekholoane M."/>
            <person name="Leqhaoe R."/>
            <person name="Mcunu Z."/>
            <person name="Mzobe Z."/>
            <person name="Rodel H."/>
            <person name="Seagreen C."/>
            <person name="Mazeka N."/>
            <person name="Larsen M.H."/>
            <person name="Rubin E.J."/>
            <person name="Russell D.A."/>
            <person name="Guerrero C.A."/>
            <person name="Bowman C.A."/>
            <person name="Jacobs-Sera D."/>
            <person name="Hendrix R.W."/>
            <person name="Hatfull G.F."/>
        </authorList>
    </citation>
    <scope>NUCLEOTIDE SEQUENCE [LARGE SCALE GENOMIC DNA]</scope>
</reference>
<name>A0A0B5A3D6_9CAUD</name>
<accession>A0A0B5A3D6</accession>
<gene>
    <name evidence="1" type="primary">143</name>
    <name evidence="1" type="ORF">COSMO_143</name>
</gene>
<evidence type="ECO:0000313" key="2">
    <source>
        <dbReference type="Proteomes" id="UP000031718"/>
    </source>
</evidence>
<dbReference type="EMBL" id="KP027195">
    <property type="protein sequence ID" value="AJD82190.1"/>
    <property type="molecule type" value="Genomic_DNA"/>
</dbReference>
<dbReference type="Proteomes" id="UP000031718">
    <property type="component" value="Segment"/>
</dbReference>
<proteinExistence type="predicted"/>
<organism evidence="1 2">
    <name type="scientific">Mycobacterium phage Cosmo</name>
    <dbReference type="NCBI Taxonomy" id="1567467"/>
    <lineage>
        <taxon>Viruses</taxon>
        <taxon>Duplodnaviria</taxon>
        <taxon>Heunggongvirae</taxon>
        <taxon>Uroviricota</taxon>
        <taxon>Caudoviricetes</taxon>
        <taxon>Vilmaviridae</taxon>
        <taxon>Wildcatvirus</taxon>
        <taxon>Wildcatvirus wildcat</taxon>
        <taxon>Mycobacterium virus Wildcat</taxon>
    </lineage>
</organism>